<dbReference type="RefSeq" id="WP_183337491.1">
    <property type="nucleotide sequence ID" value="NZ_JACHZG010000001.1"/>
</dbReference>
<dbReference type="AlphaFoldDB" id="A0A7W5JVK0"/>
<comment type="caution">
    <text evidence="1">The sequence shown here is derived from an EMBL/GenBank/DDBJ whole genome shotgun (WGS) entry which is preliminary data.</text>
</comment>
<sequence length="245" mass="27418">MAHRTRGHRSGAYEILQFVGVDHHALTITIRHAAGFQPQTFTVRALETRAAHQMLDAMAASIRVSPTADRHSNWESRETVAQATWFAQVLLAELDAHGISDFSHRRVDIPLLRSLYNPLQENTRRNAVHLLARIMRAEHPNGHALAAALKNTRFAVEETERFTYDDDTAQAIEAAARGVWSTHYAAYRQLFERMGHDVHKARGRGWLHLPAQTSSTPTGAPIRTVALRPQDSPSMASSTTRWPGP</sequence>
<dbReference type="EMBL" id="JACHZG010000001">
    <property type="protein sequence ID" value="MBB3326567.1"/>
    <property type="molecule type" value="Genomic_DNA"/>
</dbReference>
<name>A0A7W5JVK0_9ACTN</name>
<evidence type="ECO:0000313" key="1">
    <source>
        <dbReference type="EMBL" id="MBB3326567.1"/>
    </source>
</evidence>
<proteinExistence type="predicted"/>
<gene>
    <name evidence="1" type="ORF">FHX39_001511</name>
</gene>
<dbReference type="Proteomes" id="UP000565572">
    <property type="component" value="Unassembled WGS sequence"/>
</dbReference>
<accession>A0A7W5JVK0</accession>
<reference evidence="1 2" key="1">
    <citation type="submission" date="2020-08" db="EMBL/GenBank/DDBJ databases">
        <title>Sequencing the genomes of 1000 actinobacteria strains.</title>
        <authorList>
            <person name="Klenk H.-P."/>
        </authorList>
    </citation>
    <scope>NUCLEOTIDE SEQUENCE [LARGE SCALE GENOMIC DNA]</scope>
    <source>
        <strain evidence="1 2">DSM 11053</strain>
    </source>
</reference>
<protein>
    <submittedName>
        <fullName evidence="1">Uncharacterized protein</fullName>
    </submittedName>
</protein>
<evidence type="ECO:0000313" key="2">
    <source>
        <dbReference type="Proteomes" id="UP000565572"/>
    </source>
</evidence>
<keyword evidence="2" id="KW-1185">Reference proteome</keyword>
<organism evidence="1 2">
    <name type="scientific">Microlunatus antarcticus</name>
    <dbReference type="NCBI Taxonomy" id="53388"/>
    <lineage>
        <taxon>Bacteria</taxon>
        <taxon>Bacillati</taxon>
        <taxon>Actinomycetota</taxon>
        <taxon>Actinomycetes</taxon>
        <taxon>Propionibacteriales</taxon>
        <taxon>Propionibacteriaceae</taxon>
        <taxon>Microlunatus</taxon>
    </lineage>
</organism>